<evidence type="ECO:0000313" key="1">
    <source>
        <dbReference type="EMBL" id="MEI9402623.1"/>
    </source>
</evidence>
<organism evidence="1 2">
    <name type="scientific">Mesorhizobium argentiipisi</name>
    <dbReference type="NCBI Taxonomy" id="3015175"/>
    <lineage>
        <taxon>Bacteria</taxon>
        <taxon>Pseudomonadati</taxon>
        <taxon>Pseudomonadota</taxon>
        <taxon>Alphaproteobacteria</taxon>
        <taxon>Hyphomicrobiales</taxon>
        <taxon>Phyllobacteriaceae</taxon>
        <taxon>Mesorhizobium</taxon>
    </lineage>
</organism>
<reference evidence="1 2" key="1">
    <citation type="submission" date="2022-12" db="EMBL/GenBank/DDBJ databases">
        <authorList>
            <person name="Muema E."/>
        </authorList>
    </citation>
    <scope>NUCLEOTIDE SEQUENCE [LARGE SCALE GENOMIC DNA]</scope>
    <source>
        <strain evidence="2">1330</strain>
    </source>
</reference>
<dbReference type="RefSeq" id="WP_337093005.1">
    <property type="nucleotide sequence ID" value="NZ_JAPYKO010000005.1"/>
</dbReference>
<proteinExistence type="predicted"/>
<name>A0ABU8KBN5_9HYPH</name>
<comment type="caution">
    <text evidence="1">The sequence shown here is derived from an EMBL/GenBank/DDBJ whole genome shotgun (WGS) entry which is preliminary data.</text>
</comment>
<evidence type="ECO:0000313" key="2">
    <source>
        <dbReference type="Proteomes" id="UP001366503"/>
    </source>
</evidence>
<sequence>MLSHSRAPAGWEIRAFLVKGTPCVVVGDLGGRSWPIWVTRTTLTSRIADGAEEGRQLVRQAGNDYLTRTMSKHLGSVLTTVNAPYSDQLDDAALAHCLADIDLAKQHPGHISAFLGEVPLAQQVEFAIAHHIAIDDLKAFAAKFSAWAGESYPLAA</sequence>
<dbReference type="EMBL" id="JAPYKO010000005">
    <property type="protein sequence ID" value="MEI9402623.1"/>
    <property type="molecule type" value="Genomic_DNA"/>
</dbReference>
<keyword evidence="2" id="KW-1185">Reference proteome</keyword>
<dbReference type="Proteomes" id="UP001366503">
    <property type="component" value="Unassembled WGS sequence"/>
</dbReference>
<gene>
    <name evidence="1" type="ORF">O7A05_10705</name>
</gene>
<accession>A0ABU8KBN5</accession>
<protein>
    <submittedName>
        <fullName evidence="1">Uncharacterized protein</fullName>
    </submittedName>
</protein>